<accession>A0A919CNK8</accession>
<reference evidence="2" key="1">
    <citation type="journal article" date="2014" name="Int. J. Syst. Evol. Microbiol.">
        <title>Complete genome sequence of Corynebacterium casei LMG S-19264T (=DSM 44701T), isolated from a smear-ripened cheese.</title>
        <authorList>
            <consortium name="US DOE Joint Genome Institute (JGI-PGF)"/>
            <person name="Walter F."/>
            <person name="Albersmeier A."/>
            <person name="Kalinowski J."/>
            <person name="Ruckert C."/>
        </authorList>
    </citation>
    <scope>NUCLEOTIDE SEQUENCE</scope>
    <source>
        <strain evidence="2">KCTC 42651</strain>
    </source>
</reference>
<reference evidence="2" key="2">
    <citation type="submission" date="2020-09" db="EMBL/GenBank/DDBJ databases">
        <authorList>
            <person name="Sun Q."/>
            <person name="Kim S."/>
        </authorList>
    </citation>
    <scope>NUCLEOTIDE SEQUENCE</scope>
    <source>
        <strain evidence="2">KCTC 42651</strain>
    </source>
</reference>
<keyword evidence="3" id="KW-1185">Reference proteome</keyword>
<protein>
    <submittedName>
        <fullName evidence="2">Uncharacterized protein</fullName>
    </submittedName>
</protein>
<organism evidence="2 3">
    <name type="scientific">Thalassobaculum fulvum</name>
    <dbReference type="NCBI Taxonomy" id="1633335"/>
    <lineage>
        <taxon>Bacteria</taxon>
        <taxon>Pseudomonadati</taxon>
        <taxon>Pseudomonadota</taxon>
        <taxon>Alphaproteobacteria</taxon>
        <taxon>Rhodospirillales</taxon>
        <taxon>Thalassobaculaceae</taxon>
        <taxon>Thalassobaculum</taxon>
    </lineage>
</organism>
<evidence type="ECO:0000313" key="2">
    <source>
        <dbReference type="EMBL" id="GHD39041.1"/>
    </source>
</evidence>
<gene>
    <name evidence="2" type="ORF">GCM10017083_00460</name>
</gene>
<name>A0A919CNK8_9PROT</name>
<dbReference type="RefSeq" id="WP_189986902.1">
    <property type="nucleotide sequence ID" value="NZ_BMZS01000001.1"/>
</dbReference>
<dbReference type="Proteomes" id="UP000630353">
    <property type="component" value="Unassembled WGS sequence"/>
</dbReference>
<dbReference type="AlphaFoldDB" id="A0A919CNK8"/>
<evidence type="ECO:0000313" key="3">
    <source>
        <dbReference type="Proteomes" id="UP000630353"/>
    </source>
</evidence>
<sequence>MDRITISVGDPVSTLEARLGPPDEARTLKNDAPATMGAAVVEYAFKDDVATLAAGGTAIPARAVQFVLDGNGKVLRILANPNAFSRSTPRLQRGTPVLADSATLPTDPALRAAPR</sequence>
<evidence type="ECO:0000256" key="1">
    <source>
        <dbReference type="SAM" id="MobiDB-lite"/>
    </source>
</evidence>
<comment type="caution">
    <text evidence="2">The sequence shown here is derived from an EMBL/GenBank/DDBJ whole genome shotgun (WGS) entry which is preliminary data.</text>
</comment>
<dbReference type="EMBL" id="BMZS01000001">
    <property type="protein sequence ID" value="GHD39041.1"/>
    <property type="molecule type" value="Genomic_DNA"/>
</dbReference>
<proteinExistence type="predicted"/>
<feature type="region of interest" description="Disordered" evidence="1">
    <location>
        <begin position="86"/>
        <end position="115"/>
    </location>
</feature>